<organism evidence="1 2">
    <name type="scientific">Elysia crispata</name>
    <name type="common">lettuce slug</name>
    <dbReference type="NCBI Taxonomy" id="231223"/>
    <lineage>
        <taxon>Eukaryota</taxon>
        <taxon>Metazoa</taxon>
        <taxon>Spiralia</taxon>
        <taxon>Lophotrochozoa</taxon>
        <taxon>Mollusca</taxon>
        <taxon>Gastropoda</taxon>
        <taxon>Heterobranchia</taxon>
        <taxon>Euthyneura</taxon>
        <taxon>Panpulmonata</taxon>
        <taxon>Sacoglossa</taxon>
        <taxon>Placobranchoidea</taxon>
        <taxon>Plakobranchidae</taxon>
        <taxon>Elysia</taxon>
    </lineage>
</organism>
<evidence type="ECO:0000313" key="2">
    <source>
        <dbReference type="Proteomes" id="UP001283361"/>
    </source>
</evidence>
<dbReference type="AlphaFoldDB" id="A0AAE1ACE1"/>
<comment type="caution">
    <text evidence="1">The sequence shown here is derived from an EMBL/GenBank/DDBJ whole genome shotgun (WGS) entry which is preliminary data.</text>
</comment>
<proteinExistence type="predicted"/>
<keyword evidence="2" id="KW-1185">Reference proteome</keyword>
<accession>A0AAE1ACE1</accession>
<name>A0AAE1ACE1_9GAST</name>
<sequence length="109" mass="11972">MWVIGGLVDKALALEHRPSSILTICGGFVSRAYQFSSVGGHFAPDDWVDYLSLCPPGRLKLVTDSPLTSLIYLFVYDSGHIRDPQVVSVAQCKLNVLCSVSSFFLSIMF</sequence>
<reference evidence="1" key="1">
    <citation type="journal article" date="2023" name="G3 (Bethesda)">
        <title>A reference genome for the long-term kleptoplast-retaining sea slug Elysia crispata morphotype clarki.</title>
        <authorList>
            <person name="Eastman K.E."/>
            <person name="Pendleton A.L."/>
            <person name="Shaikh M.A."/>
            <person name="Suttiyut T."/>
            <person name="Ogas R."/>
            <person name="Tomko P."/>
            <person name="Gavelis G."/>
            <person name="Widhalm J.R."/>
            <person name="Wisecaver J.H."/>
        </authorList>
    </citation>
    <scope>NUCLEOTIDE SEQUENCE</scope>
    <source>
        <strain evidence="1">ECLA1</strain>
    </source>
</reference>
<evidence type="ECO:0000313" key="1">
    <source>
        <dbReference type="EMBL" id="KAK3785043.1"/>
    </source>
</evidence>
<gene>
    <name evidence="1" type="ORF">RRG08_037995</name>
</gene>
<dbReference type="EMBL" id="JAWDGP010002177">
    <property type="protein sequence ID" value="KAK3785043.1"/>
    <property type="molecule type" value="Genomic_DNA"/>
</dbReference>
<dbReference type="Proteomes" id="UP001283361">
    <property type="component" value="Unassembled WGS sequence"/>
</dbReference>
<protein>
    <submittedName>
        <fullName evidence="1">Uncharacterized protein</fullName>
    </submittedName>
</protein>